<keyword evidence="6 7" id="KW-0804">Transcription</keyword>
<dbReference type="InterPro" id="IPR036388">
    <property type="entry name" value="WH-like_DNA-bd_sf"/>
</dbReference>
<evidence type="ECO:0000259" key="10">
    <source>
        <dbReference type="Pfam" id="PF02863"/>
    </source>
</evidence>
<dbReference type="GO" id="GO:0006526">
    <property type="term" value="P:L-arginine biosynthetic process"/>
    <property type="evidence" value="ECO:0007669"/>
    <property type="project" value="UniProtKB-UniPathway"/>
</dbReference>
<keyword evidence="3 7" id="KW-0963">Cytoplasm</keyword>
<dbReference type="InterPro" id="IPR020899">
    <property type="entry name" value="Arg_repress_C"/>
</dbReference>
<dbReference type="RefSeq" id="WP_091364112.1">
    <property type="nucleotide sequence ID" value="NZ_FMXA01000008.1"/>
</dbReference>
<evidence type="ECO:0000256" key="7">
    <source>
        <dbReference type="HAMAP-Rule" id="MF_00173"/>
    </source>
</evidence>
<dbReference type="PANTHER" id="PTHR34471:SF1">
    <property type="entry name" value="ARGININE REPRESSOR"/>
    <property type="match status" value="1"/>
</dbReference>
<proteinExistence type="inferred from homology"/>
<dbReference type="NCBIfam" id="TIGR01529">
    <property type="entry name" value="argR_whole"/>
    <property type="match status" value="1"/>
</dbReference>
<keyword evidence="12" id="KW-1185">Reference proteome</keyword>
<evidence type="ECO:0000256" key="5">
    <source>
        <dbReference type="ARBA" id="ARBA00023125"/>
    </source>
</evidence>
<dbReference type="GeneID" id="87755839"/>
<keyword evidence="7" id="KW-0055">Arginine biosynthesis</keyword>
<dbReference type="EMBL" id="FMXA01000008">
    <property type="protein sequence ID" value="SDA47968.1"/>
    <property type="molecule type" value="Genomic_DNA"/>
</dbReference>
<evidence type="ECO:0000256" key="3">
    <source>
        <dbReference type="ARBA" id="ARBA00022490"/>
    </source>
</evidence>
<dbReference type="InterPro" id="IPR020900">
    <property type="entry name" value="Arg_repress_DNA-bd"/>
</dbReference>
<evidence type="ECO:0000256" key="6">
    <source>
        <dbReference type="ARBA" id="ARBA00023163"/>
    </source>
</evidence>
<dbReference type="UniPathway" id="UPA00068"/>
<accession>A0A1G5VQE3</accession>
<evidence type="ECO:0000256" key="1">
    <source>
        <dbReference type="ARBA" id="ARBA00004496"/>
    </source>
</evidence>
<evidence type="ECO:0000256" key="8">
    <source>
        <dbReference type="NCBIfam" id="TIGR01529"/>
    </source>
</evidence>
<dbReference type="Proteomes" id="UP000199689">
    <property type="component" value="Unassembled WGS sequence"/>
</dbReference>
<dbReference type="HAMAP" id="MF_00173">
    <property type="entry name" value="Arg_repressor"/>
    <property type="match status" value="1"/>
</dbReference>
<dbReference type="PANTHER" id="PTHR34471">
    <property type="entry name" value="ARGININE REPRESSOR"/>
    <property type="match status" value="1"/>
</dbReference>
<sequence>MKRSRIMKIKEIIQNQVIETQEELAEALRKEGINVTQATVSRDIKELRLVKIPYKDGKYRYAANAEKIKSIPRSHASIMFQESVTHIDHTGNLVVIQTLPGAANSVASLLDHAEFKNKMGTIAGDDTILIILRHASDYDDFVKFLNESF</sequence>
<feature type="domain" description="Arginine repressor C-terminal" evidence="10">
    <location>
        <begin position="80"/>
        <end position="145"/>
    </location>
</feature>
<gene>
    <name evidence="7" type="primary">argR</name>
    <name evidence="11" type="ORF">SAMN02910343_00809</name>
</gene>
<organism evidence="11 12">
    <name type="scientific">Allisonella histaminiformans</name>
    <dbReference type="NCBI Taxonomy" id="209880"/>
    <lineage>
        <taxon>Bacteria</taxon>
        <taxon>Bacillati</taxon>
        <taxon>Bacillota</taxon>
        <taxon>Negativicutes</taxon>
        <taxon>Veillonellales</taxon>
        <taxon>Veillonellaceae</taxon>
        <taxon>Allisonella</taxon>
    </lineage>
</organism>
<keyword evidence="7" id="KW-0678">Repressor</keyword>
<dbReference type="InterPro" id="IPR001669">
    <property type="entry name" value="Arg_repress"/>
</dbReference>
<keyword evidence="7" id="KW-0028">Amino-acid biosynthesis</keyword>
<evidence type="ECO:0000259" key="9">
    <source>
        <dbReference type="Pfam" id="PF01316"/>
    </source>
</evidence>
<dbReference type="Pfam" id="PF02863">
    <property type="entry name" value="Arg_repressor_C"/>
    <property type="match status" value="1"/>
</dbReference>
<dbReference type="STRING" id="209880.SAMN02910343_00809"/>
<dbReference type="GO" id="GO:0034618">
    <property type="term" value="F:arginine binding"/>
    <property type="evidence" value="ECO:0007669"/>
    <property type="project" value="InterPro"/>
</dbReference>
<evidence type="ECO:0000313" key="11">
    <source>
        <dbReference type="EMBL" id="SDA47968.1"/>
    </source>
</evidence>
<dbReference type="Gene3D" id="3.30.1360.40">
    <property type="match status" value="1"/>
</dbReference>
<dbReference type="InterPro" id="IPR036251">
    <property type="entry name" value="Arg_repress_C_sf"/>
</dbReference>
<dbReference type="GO" id="GO:1900079">
    <property type="term" value="P:regulation of arginine biosynthetic process"/>
    <property type="evidence" value="ECO:0007669"/>
    <property type="project" value="UniProtKB-UniRule"/>
</dbReference>
<comment type="function">
    <text evidence="7">Regulates arginine biosynthesis genes.</text>
</comment>
<dbReference type="GO" id="GO:0051259">
    <property type="term" value="P:protein complex oligomerization"/>
    <property type="evidence" value="ECO:0007669"/>
    <property type="project" value="InterPro"/>
</dbReference>
<dbReference type="GO" id="GO:0003677">
    <property type="term" value="F:DNA binding"/>
    <property type="evidence" value="ECO:0007669"/>
    <property type="project" value="UniProtKB-KW"/>
</dbReference>
<protein>
    <recommendedName>
        <fullName evidence="7 8">Arginine repressor</fullName>
    </recommendedName>
</protein>
<evidence type="ECO:0000313" key="12">
    <source>
        <dbReference type="Proteomes" id="UP000199689"/>
    </source>
</evidence>
<evidence type="ECO:0000256" key="4">
    <source>
        <dbReference type="ARBA" id="ARBA00023015"/>
    </source>
</evidence>
<dbReference type="AlphaFoldDB" id="A0A1G5VQE3"/>
<comment type="subcellular location">
    <subcellularLocation>
        <location evidence="1 7">Cytoplasm</location>
    </subcellularLocation>
</comment>
<name>A0A1G5VQE3_9FIRM</name>
<dbReference type="GO" id="GO:0003700">
    <property type="term" value="F:DNA-binding transcription factor activity"/>
    <property type="evidence" value="ECO:0007669"/>
    <property type="project" value="UniProtKB-UniRule"/>
</dbReference>
<feature type="domain" description="Arginine repressor DNA-binding" evidence="9">
    <location>
        <begin position="2"/>
        <end position="66"/>
    </location>
</feature>
<keyword evidence="4 7" id="KW-0805">Transcription regulation</keyword>
<dbReference type="OrthoDB" id="9807089at2"/>
<dbReference type="GO" id="GO:0005737">
    <property type="term" value="C:cytoplasm"/>
    <property type="evidence" value="ECO:0007669"/>
    <property type="project" value="UniProtKB-SubCell"/>
</dbReference>
<dbReference type="Pfam" id="PF01316">
    <property type="entry name" value="Arg_repressor"/>
    <property type="match status" value="1"/>
</dbReference>
<comment type="similarity">
    <text evidence="2 7">Belongs to the ArgR family.</text>
</comment>
<dbReference type="PRINTS" id="PR01467">
    <property type="entry name" value="ARGREPRESSOR"/>
</dbReference>
<dbReference type="InterPro" id="IPR036390">
    <property type="entry name" value="WH_DNA-bd_sf"/>
</dbReference>
<comment type="pathway">
    <text evidence="7">Amino-acid biosynthesis; L-arginine biosynthesis [regulation].</text>
</comment>
<dbReference type="SUPFAM" id="SSF55252">
    <property type="entry name" value="C-terminal domain of arginine repressor"/>
    <property type="match status" value="1"/>
</dbReference>
<dbReference type="SUPFAM" id="SSF46785">
    <property type="entry name" value="Winged helix' DNA-binding domain"/>
    <property type="match status" value="1"/>
</dbReference>
<dbReference type="Gene3D" id="1.10.10.10">
    <property type="entry name" value="Winged helix-like DNA-binding domain superfamily/Winged helix DNA-binding domain"/>
    <property type="match status" value="1"/>
</dbReference>
<keyword evidence="5 7" id="KW-0238">DNA-binding</keyword>
<evidence type="ECO:0000256" key="2">
    <source>
        <dbReference type="ARBA" id="ARBA00008316"/>
    </source>
</evidence>
<reference evidence="11 12" key="1">
    <citation type="submission" date="2016-10" db="EMBL/GenBank/DDBJ databases">
        <authorList>
            <person name="de Groot N.N."/>
        </authorList>
    </citation>
    <scope>NUCLEOTIDE SEQUENCE [LARGE SCALE GENOMIC DNA]</scope>
    <source>
        <strain evidence="11 12">DSM 15230</strain>
    </source>
</reference>